<keyword evidence="3" id="KW-1185">Reference proteome</keyword>
<evidence type="ECO:0000313" key="2">
    <source>
        <dbReference type="EMBL" id="GMF45523.1"/>
    </source>
</evidence>
<dbReference type="AlphaFoldDB" id="A0A9W6XUG6"/>
<feature type="compositionally biased region" description="Polar residues" evidence="1">
    <location>
        <begin position="11"/>
        <end position="30"/>
    </location>
</feature>
<proteinExistence type="predicted"/>
<dbReference type="EMBL" id="BSXT01001830">
    <property type="protein sequence ID" value="GMF45523.1"/>
    <property type="molecule type" value="Genomic_DNA"/>
</dbReference>
<reference evidence="2" key="1">
    <citation type="submission" date="2023-04" db="EMBL/GenBank/DDBJ databases">
        <title>Phytophthora fragariaefolia NBRC 109709.</title>
        <authorList>
            <person name="Ichikawa N."/>
            <person name="Sato H."/>
            <person name="Tonouchi N."/>
        </authorList>
    </citation>
    <scope>NUCLEOTIDE SEQUENCE</scope>
    <source>
        <strain evidence="2">NBRC 109709</strain>
    </source>
</reference>
<comment type="caution">
    <text evidence="2">The sequence shown here is derived from an EMBL/GenBank/DDBJ whole genome shotgun (WGS) entry which is preliminary data.</text>
</comment>
<evidence type="ECO:0000313" key="3">
    <source>
        <dbReference type="Proteomes" id="UP001165121"/>
    </source>
</evidence>
<feature type="compositionally biased region" description="Basic and acidic residues" evidence="1">
    <location>
        <begin position="35"/>
        <end position="52"/>
    </location>
</feature>
<gene>
    <name evidence="2" type="ORF">Pfra01_001634000</name>
</gene>
<name>A0A9W6XUG6_9STRA</name>
<sequence>MDFSRGFPSATLLNQGNKASSDIGSTKTPLNQARSADRQSARRNSVDGREVDLDPDLDSGLADKPQPPPQRYGFTDLPIKPKSYPFSTRHGKIEAKMTTTRKKMKAPDAEVEDQDSSTTDQWSVQAIEAAFHK</sequence>
<organism evidence="2 3">
    <name type="scientific">Phytophthora fragariaefolia</name>
    <dbReference type="NCBI Taxonomy" id="1490495"/>
    <lineage>
        <taxon>Eukaryota</taxon>
        <taxon>Sar</taxon>
        <taxon>Stramenopiles</taxon>
        <taxon>Oomycota</taxon>
        <taxon>Peronosporomycetes</taxon>
        <taxon>Peronosporales</taxon>
        <taxon>Peronosporaceae</taxon>
        <taxon>Phytophthora</taxon>
    </lineage>
</organism>
<evidence type="ECO:0000256" key="1">
    <source>
        <dbReference type="SAM" id="MobiDB-lite"/>
    </source>
</evidence>
<dbReference type="Proteomes" id="UP001165121">
    <property type="component" value="Unassembled WGS sequence"/>
</dbReference>
<feature type="region of interest" description="Disordered" evidence="1">
    <location>
        <begin position="1"/>
        <end position="122"/>
    </location>
</feature>
<protein>
    <submittedName>
        <fullName evidence="2">Unnamed protein product</fullName>
    </submittedName>
</protein>
<accession>A0A9W6XUG6</accession>